<dbReference type="PANTHER" id="PTHR30330:SF3">
    <property type="entry name" value="TRANSCRIPTIONAL REGULATOR, LRP FAMILY"/>
    <property type="match status" value="1"/>
</dbReference>
<dbReference type="HOGENOM" id="CLU_024867_1_2_9"/>
<keyword evidence="4 8" id="KW-1003">Cell membrane</keyword>
<feature type="transmembrane region" description="Helical" evidence="8">
    <location>
        <begin position="175"/>
        <end position="195"/>
    </location>
</feature>
<reference evidence="9 10" key="1">
    <citation type="submission" date="2010-12" db="EMBL/GenBank/DDBJ databases">
        <title>Complete sequence of Ethanoligenens harbinense YUAN-3.</title>
        <authorList>
            <person name="Lucas S."/>
            <person name="Copeland A."/>
            <person name="Lapidus A."/>
            <person name="Cheng J.-F."/>
            <person name="Bruce D."/>
            <person name="Goodwin L."/>
            <person name="Pitluck S."/>
            <person name="Chertkov O."/>
            <person name="Misra M."/>
            <person name="Detter J.C."/>
            <person name="Han C."/>
            <person name="Tapia R."/>
            <person name="Land M."/>
            <person name="Hauser L."/>
            <person name="Jeffries C."/>
            <person name="Kyrpides N."/>
            <person name="Ivanova N."/>
            <person name="Mikhailova N."/>
            <person name="Wang A."/>
            <person name="Mouttaki H."/>
            <person name="He Z."/>
            <person name="Zhou J."/>
            <person name="Hemme C.L."/>
            <person name="Woyke T."/>
        </authorList>
    </citation>
    <scope>NUCLEOTIDE SEQUENCE [LARGE SCALE GENOMIC DNA]</scope>
    <source>
        <strain evidence="10">DSM 18485 / JCM 12961 / CGMCC 1.5033 / YUAN-3</strain>
    </source>
</reference>
<evidence type="ECO:0000256" key="5">
    <source>
        <dbReference type="ARBA" id="ARBA00022692"/>
    </source>
</evidence>
<comment type="similarity">
    <text evidence="2 8">Belongs to the alanine or glycine:cation symporter (AGCS) (TC 2.A.25) family.</text>
</comment>
<feature type="transmembrane region" description="Helical" evidence="8">
    <location>
        <begin position="143"/>
        <end position="163"/>
    </location>
</feature>
<dbReference type="Proteomes" id="UP000001551">
    <property type="component" value="Chromosome"/>
</dbReference>
<keyword evidence="6 8" id="KW-1133">Transmembrane helix</keyword>
<keyword evidence="8" id="KW-0769">Symport</keyword>
<dbReference type="Pfam" id="PF01235">
    <property type="entry name" value="Na_Ala_symp"/>
    <property type="match status" value="1"/>
</dbReference>
<dbReference type="PRINTS" id="PR00175">
    <property type="entry name" value="NAALASMPORT"/>
</dbReference>
<keyword evidence="10" id="KW-1185">Reference proteome</keyword>
<dbReference type="eggNOG" id="COG1115">
    <property type="taxonomic scope" value="Bacteria"/>
</dbReference>
<comment type="subcellular location">
    <subcellularLocation>
        <location evidence="1 8">Cell membrane</location>
        <topology evidence="1 8">Multi-pass membrane protein</topology>
    </subcellularLocation>
</comment>
<evidence type="ECO:0000313" key="10">
    <source>
        <dbReference type="Proteomes" id="UP000001551"/>
    </source>
</evidence>
<organism evidence="9 10">
    <name type="scientific">Ethanoligenens harbinense (strain DSM 18485 / JCM 12961 / CGMCC 1.5033 / YUAN-3)</name>
    <dbReference type="NCBI Taxonomy" id="663278"/>
    <lineage>
        <taxon>Bacteria</taxon>
        <taxon>Bacillati</taxon>
        <taxon>Bacillota</taxon>
        <taxon>Clostridia</taxon>
        <taxon>Eubacteriales</taxon>
        <taxon>Oscillospiraceae</taxon>
        <taxon>Ethanoligenens</taxon>
    </lineage>
</organism>
<gene>
    <name evidence="9" type="ordered locus">Ethha_0462</name>
</gene>
<evidence type="ECO:0000256" key="6">
    <source>
        <dbReference type="ARBA" id="ARBA00022989"/>
    </source>
</evidence>
<keyword evidence="7 8" id="KW-0472">Membrane</keyword>
<dbReference type="AlphaFoldDB" id="E6U8Y3"/>
<feature type="transmembrane region" description="Helical" evidence="8">
    <location>
        <begin position="343"/>
        <end position="367"/>
    </location>
</feature>
<evidence type="ECO:0000256" key="3">
    <source>
        <dbReference type="ARBA" id="ARBA00022448"/>
    </source>
</evidence>
<accession>E6U8Y3</accession>
<dbReference type="GO" id="GO:0005886">
    <property type="term" value="C:plasma membrane"/>
    <property type="evidence" value="ECO:0007669"/>
    <property type="project" value="UniProtKB-SubCell"/>
</dbReference>
<protein>
    <submittedName>
        <fullName evidence="9">Amino acid carrier protein</fullName>
    </submittedName>
</protein>
<keyword evidence="3 8" id="KW-0813">Transport</keyword>
<sequence length="444" mass="46743">MPVLENILGLLASALWGQPLLFALFGTHVFLTVRLRGIQRFIGKAIHFSVTKEKGANGDVSPFAALTTSLAATLGTGNIIGVATAVAAGGPGAVFWMWISGIFGMATKYTEALLSVKYRMRRGNAMAGGPMYVMQNGLRCKPLGCVFAFFTAVAALGVGASVQSNSIAALFQQTFRVPPVVSGLVTALLAGCILLGGIRSISKVCNLLIPAAGALYIFSNLIILWMGWHSIPQSLALILQSAFCGQAAVGGFVGAAAKDAIRFGISRGLFSNEAGLGSSPIVDAAAQCKNPVRQALVSSTGVFWDTVVLAALTGIMLVNSGVWRQGLDGGALTNAVFHSIPVMGPGILAVALFTFAFATCIGWSYYAEKAVEYLFGPHAILPYQCVYIAMIFFGGVISVNAVWNFSDIANALMAIPNLISLWALSGIAVRETRREMRRGGLLHR</sequence>
<dbReference type="GO" id="GO:0005283">
    <property type="term" value="F:amino acid:sodium symporter activity"/>
    <property type="evidence" value="ECO:0007669"/>
    <property type="project" value="InterPro"/>
</dbReference>
<evidence type="ECO:0000256" key="8">
    <source>
        <dbReference type="RuleBase" id="RU363064"/>
    </source>
</evidence>
<evidence type="ECO:0000256" key="7">
    <source>
        <dbReference type="ARBA" id="ARBA00023136"/>
    </source>
</evidence>
<evidence type="ECO:0000256" key="1">
    <source>
        <dbReference type="ARBA" id="ARBA00004651"/>
    </source>
</evidence>
<feature type="transmembrane region" description="Helical" evidence="8">
    <location>
        <begin position="95"/>
        <end position="116"/>
    </location>
</feature>
<keyword evidence="5 8" id="KW-0812">Transmembrane</keyword>
<dbReference type="RefSeq" id="WP_013484428.1">
    <property type="nucleotide sequence ID" value="NC_014828.1"/>
</dbReference>
<evidence type="ECO:0000256" key="4">
    <source>
        <dbReference type="ARBA" id="ARBA00022475"/>
    </source>
</evidence>
<feature type="transmembrane region" description="Helical" evidence="8">
    <location>
        <begin position="379"/>
        <end position="402"/>
    </location>
</feature>
<dbReference type="NCBIfam" id="TIGR00835">
    <property type="entry name" value="agcS"/>
    <property type="match status" value="1"/>
</dbReference>
<proteinExistence type="inferred from homology"/>
<dbReference type="STRING" id="663278.Ethha_0462"/>
<evidence type="ECO:0000256" key="2">
    <source>
        <dbReference type="ARBA" id="ARBA00009261"/>
    </source>
</evidence>
<dbReference type="EMBL" id="CP002400">
    <property type="protein sequence ID" value="ADU26047.1"/>
    <property type="molecule type" value="Genomic_DNA"/>
</dbReference>
<feature type="transmembrane region" description="Helical" evidence="8">
    <location>
        <begin position="6"/>
        <end position="31"/>
    </location>
</feature>
<name>E6U8Y3_ETHHY</name>
<feature type="transmembrane region" description="Helical" evidence="8">
    <location>
        <begin position="234"/>
        <end position="257"/>
    </location>
</feature>
<feature type="transmembrane region" description="Helical" evidence="8">
    <location>
        <begin position="302"/>
        <end position="323"/>
    </location>
</feature>
<evidence type="ECO:0000313" key="9">
    <source>
        <dbReference type="EMBL" id="ADU26047.1"/>
    </source>
</evidence>
<dbReference type="InterPro" id="IPR001463">
    <property type="entry name" value="Na/Ala_symport"/>
</dbReference>
<feature type="transmembrane region" description="Helical" evidence="8">
    <location>
        <begin position="207"/>
        <end position="228"/>
    </location>
</feature>
<feature type="transmembrane region" description="Helical" evidence="8">
    <location>
        <begin position="63"/>
        <end position="89"/>
    </location>
</feature>
<dbReference type="PANTHER" id="PTHR30330">
    <property type="entry name" value="AGSS FAMILY TRANSPORTER, SODIUM-ALANINE"/>
    <property type="match status" value="1"/>
</dbReference>
<feature type="transmembrane region" description="Helical" evidence="8">
    <location>
        <begin position="408"/>
        <end position="429"/>
    </location>
</feature>
<dbReference type="KEGG" id="eha:Ethha_0462"/>